<evidence type="ECO:0000313" key="1">
    <source>
        <dbReference type="EMBL" id="QHT12048.1"/>
    </source>
</evidence>
<sequence>MTDTIHLEGYSTNFRKQKIYCFGDVSVLDKMYSGLLNMYSEEILKTHKTVLLFSDSYVKHNPKWVKNVFTDAMFRIKDSKDLQLAYTYIQHCAKPLIIVWYCSEIPQVVFNNLNSTKEDITLITGGMNPRYDYSSIFFTTKTSYDEIFPVLSTRVKNIDIKSVLSETKGADVSLVYNTGSLYWFDYNSIQGIAPIINYKQASDYLRSLAEALEFKE</sequence>
<protein>
    <submittedName>
        <fullName evidence="1">Uncharacterized protein</fullName>
    </submittedName>
</protein>
<name>A0A6C0D5E5_9ZZZZ</name>
<dbReference type="AlphaFoldDB" id="A0A6C0D5E5"/>
<organism evidence="1">
    <name type="scientific">viral metagenome</name>
    <dbReference type="NCBI Taxonomy" id="1070528"/>
    <lineage>
        <taxon>unclassified sequences</taxon>
        <taxon>metagenomes</taxon>
        <taxon>organismal metagenomes</taxon>
    </lineage>
</organism>
<dbReference type="EMBL" id="MN739541">
    <property type="protein sequence ID" value="QHT12048.1"/>
    <property type="molecule type" value="Genomic_DNA"/>
</dbReference>
<proteinExistence type="predicted"/>
<accession>A0A6C0D5E5</accession>
<reference evidence="1" key="1">
    <citation type="journal article" date="2020" name="Nature">
        <title>Giant virus diversity and host interactions through global metagenomics.</title>
        <authorList>
            <person name="Schulz F."/>
            <person name="Roux S."/>
            <person name="Paez-Espino D."/>
            <person name="Jungbluth S."/>
            <person name="Walsh D.A."/>
            <person name="Denef V.J."/>
            <person name="McMahon K.D."/>
            <person name="Konstantinidis K.T."/>
            <person name="Eloe-Fadrosh E.A."/>
            <person name="Kyrpides N.C."/>
            <person name="Woyke T."/>
        </authorList>
    </citation>
    <scope>NUCLEOTIDE SEQUENCE</scope>
    <source>
        <strain evidence="1">GVMAG-M-3300023174-129</strain>
    </source>
</reference>